<evidence type="ECO:0000259" key="1">
    <source>
        <dbReference type="PROSITE" id="PS51781"/>
    </source>
</evidence>
<accession>A0A504J132</accession>
<name>A0A504J132_9FLAO</name>
<dbReference type="OrthoDB" id="1410098at2"/>
<protein>
    <submittedName>
        <fullName evidence="2">SH3 domain-containing protein</fullName>
    </submittedName>
</protein>
<reference evidence="2 3" key="1">
    <citation type="submission" date="2019-06" db="EMBL/GenBank/DDBJ databases">
        <authorList>
            <person name="Meng X."/>
        </authorList>
    </citation>
    <scope>NUCLEOTIDE SEQUENCE [LARGE SCALE GENOMIC DNA]</scope>
    <source>
        <strain evidence="2 3">M625</strain>
    </source>
</reference>
<evidence type="ECO:0000313" key="3">
    <source>
        <dbReference type="Proteomes" id="UP000315540"/>
    </source>
</evidence>
<comment type="caution">
    <text evidence="2">The sequence shown here is derived from an EMBL/GenBank/DDBJ whole genome shotgun (WGS) entry which is preliminary data.</text>
</comment>
<evidence type="ECO:0000313" key="2">
    <source>
        <dbReference type="EMBL" id="TPN82152.1"/>
    </source>
</evidence>
<dbReference type="PROSITE" id="PS51781">
    <property type="entry name" value="SH3B"/>
    <property type="match status" value="1"/>
</dbReference>
<organism evidence="2 3">
    <name type="scientific">Aquimarina algicola</name>
    <dbReference type="NCBI Taxonomy" id="2589995"/>
    <lineage>
        <taxon>Bacteria</taxon>
        <taxon>Pseudomonadati</taxon>
        <taxon>Bacteroidota</taxon>
        <taxon>Flavobacteriia</taxon>
        <taxon>Flavobacteriales</taxon>
        <taxon>Flavobacteriaceae</taxon>
        <taxon>Aquimarina</taxon>
    </lineage>
</organism>
<sequence>MSLYQFNICQKACILIFFLGFRVLYSQEEIFEPNHNFTENQIVYLYGDNVKLRTAPNTQSEVIDLLKIGTQITILEKTDQSQKYNGLDSPWYKIKYKSTTGYILGGLIAIHKTSFNNSTYLIAVKVQGERFYLQTRLLENSKTYIENETEFFNTHFSIKSYDNKGLESIKNMLLIEYMPIDPFANNGGFIYLIQVQS</sequence>
<feature type="domain" description="SH3b" evidence="1">
    <location>
        <begin position="38"/>
        <end position="112"/>
    </location>
</feature>
<dbReference type="RefSeq" id="WP_140596942.1">
    <property type="nucleotide sequence ID" value="NZ_VFWZ01000009.1"/>
</dbReference>
<gene>
    <name evidence="2" type="ORF">FHK87_22265</name>
</gene>
<dbReference type="Gene3D" id="2.30.30.40">
    <property type="entry name" value="SH3 Domains"/>
    <property type="match status" value="1"/>
</dbReference>
<dbReference type="Pfam" id="PF08239">
    <property type="entry name" value="SH3_3"/>
    <property type="match status" value="1"/>
</dbReference>
<keyword evidence="3" id="KW-1185">Reference proteome</keyword>
<proteinExistence type="predicted"/>
<dbReference type="Proteomes" id="UP000315540">
    <property type="component" value="Unassembled WGS sequence"/>
</dbReference>
<dbReference type="AlphaFoldDB" id="A0A504J132"/>
<dbReference type="EMBL" id="VFWZ01000009">
    <property type="protein sequence ID" value="TPN82152.1"/>
    <property type="molecule type" value="Genomic_DNA"/>
</dbReference>
<dbReference type="InterPro" id="IPR003646">
    <property type="entry name" value="SH3-like_bac-type"/>
</dbReference>